<keyword evidence="4 11" id="KW-0028">Amino-acid biosynthesis</keyword>
<dbReference type="GO" id="GO:0008652">
    <property type="term" value="P:amino acid biosynthetic process"/>
    <property type="evidence" value="ECO:0007669"/>
    <property type="project" value="UniProtKB-KW"/>
</dbReference>
<comment type="pathway">
    <text evidence="1 11">Metabolic intermediate biosynthesis; chorismate biosynthesis; chorismate from D-erythrose 4-phosphate and phosphoenolpyruvate: step 5/7.</text>
</comment>
<dbReference type="InterPro" id="IPR000623">
    <property type="entry name" value="Shikimate_kinase/TSH1"/>
</dbReference>
<reference evidence="12 13" key="1">
    <citation type="submission" date="2015-10" db="EMBL/GenBank/DDBJ databases">
        <title>Transcriptomic analysis of a linuron degrading triple-species bacterial consortium.</title>
        <authorList>
            <person name="Albers P."/>
        </authorList>
    </citation>
    <scope>NUCLEOTIDE SEQUENCE [LARGE SCALE GENOMIC DNA]</scope>
    <source>
        <strain evidence="12 13">WDL6</strain>
    </source>
</reference>
<comment type="similarity">
    <text evidence="2 11">Belongs to the shikimate kinase family.</text>
</comment>
<feature type="binding site" evidence="11">
    <location>
        <position position="123"/>
    </location>
    <ligand>
        <name>substrate</name>
    </ligand>
</feature>
<evidence type="ECO:0000256" key="3">
    <source>
        <dbReference type="ARBA" id="ARBA00012154"/>
    </source>
</evidence>
<feature type="binding site" evidence="11">
    <location>
        <position position="180"/>
    </location>
    <ligand>
        <name>substrate</name>
    </ligand>
</feature>
<dbReference type="EMBL" id="LMTR01000073">
    <property type="protein sequence ID" value="KWT66215.1"/>
    <property type="molecule type" value="Genomic_DNA"/>
</dbReference>
<feature type="binding site" evidence="11">
    <location>
        <position position="101"/>
    </location>
    <ligand>
        <name>substrate</name>
    </ligand>
</feature>
<evidence type="ECO:0000256" key="11">
    <source>
        <dbReference type="HAMAP-Rule" id="MF_00109"/>
    </source>
</evidence>
<keyword evidence="6 11" id="KW-0547">Nucleotide-binding</keyword>
<feature type="binding site" evidence="11">
    <location>
        <position position="161"/>
    </location>
    <ligand>
        <name>ATP</name>
        <dbReference type="ChEBI" id="CHEBI:30616"/>
    </ligand>
</feature>
<dbReference type="InterPro" id="IPR031322">
    <property type="entry name" value="Shikimate/glucono_kinase"/>
</dbReference>
<keyword evidence="11" id="KW-0963">Cytoplasm</keyword>
<keyword evidence="11" id="KW-0460">Magnesium</keyword>
<comment type="caution">
    <text evidence="11">Lacks conserved residue(s) required for the propagation of feature annotation.</text>
</comment>
<keyword evidence="9 11" id="KW-0057">Aromatic amino acid biosynthesis</keyword>
<name>A0A109BCT6_HYPSL</name>
<evidence type="ECO:0000256" key="9">
    <source>
        <dbReference type="ARBA" id="ARBA00023141"/>
    </source>
</evidence>
<feature type="binding site" evidence="11">
    <location>
        <position position="77"/>
    </location>
    <ligand>
        <name>substrate</name>
    </ligand>
</feature>
<comment type="cofactor">
    <cofactor evidence="11">
        <name>Mg(2+)</name>
        <dbReference type="ChEBI" id="CHEBI:18420"/>
    </cofactor>
    <text evidence="11">Binds 1 Mg(2+) ion per subunit.</text>
</comment>
<feature type="binding site" evidence="11">
    <location>
        <begin position="55"/>
        <end position="60"/>
    </location>
    <ligand>
        <name>ATP</name>
        <dbReference type="ChEBI" id="CHEBI:30616"/>
    </ligand>
</feature>
<keyword evidence="8 11" id="KW-0067">ATP-binding</keyword>
<comment type="subcellular location">
    <subcellularLocation>
        <location evidence="11">Cytoplasm</location>
    </subcellularLocation>
</comment>
<dbReference type="GO" id="GO:0009423">
    <property type="term" value="P:chorismate biosynthetic process"/>
    <property type="evidence" value="ECO:0007669"/>
    <property type="project" value="UniProtKB-UniRule"/>
</dbReference>
<dbReference type="STRING" id="121290.APY04_2411"/>
<comment type="function">
    <text evidence="11">Catalyzes the specific phosphorylation of the 3-hydroxyl group of shikimic acid using ATP as a cosubstrate.</text>
</comment>
<evidence type="ECO:0000256" key="1">
    <source>
        <dbReference type="ARBA" id="ARBA00004842"/>
    </source>
</evidence>
<dbReference type="UniPathway" id="UPA00053">
    <property type="reaction ID" value="UER00088"/>
</dbReference>
<evidence type="ECO:0000256" key="4">
    <source>
        <dbReference type="ARBA" id="ARBA00022605"/>
    </source>
</evidence>
<dbReference type="NCBIfam" id="NF010552">
    <property type="entry name" value="PRK13946.1"/>
    <property type="match status" value="1"/>
</dbReference>
<sequence>MTVRGGNPAGFHNDQHVIGRFGPGRKRKNMADAQTQQDIRTILGPRSIVLVGLMGCGKSAIGRRLAGRLGLPFVDADDEIEKAAGKSIEEIFADHGEPYFREGERKVVTRLLSKGPQVLATGGGAFMCEETRAAILQDGVSIWLRAELPLLVRRVGKRGHRPLLKVADPEAVLRDLMAKRYPVYETADLTVESRDVPHEVIVDEIVSRVLRDVAAPSENS</sequence>
<evidence type="ECO:0000256" key="10">
    <source>
        <dbReference type="ARBA" id="ARBA00048567"/>
    </source>
</evidence>
<dbReference type="AlphaFoldDB" id="A0A109BCT6"/>
<dbReference type="Proteomes" id="UP000059074">
    <property type="component" value="Unassembled WGS sequence"/>
</dbReference>
<dbReference type="GO" id="GO:0000287">
    <property type="term" value="F:magnesium ion binding"/>
    <property type="evidence" value="ECO:0007669"/>
    <property type="project" value="UniProtKB-UniRule"/>
</dbReference>
<keyword evidence="11" id="KW-0479">Metal-binding</keyword>
<dbReference type="GO" id="GO:0005524">
    <property type="term" value="F:ATP binding"/>
    <property type="evidence" value="ECO:0007669"/>
    <property type="project" value="UniProtKB-UniRule"/>
</dbReference>
<dbReference type="Gene3D" id="3.40.50.300">
    <property type="entry name" value="P-loop containing nucleotide triphosphate hydrolases"/>
    <property type="match status" value="1"/>
</dbReference>
<dbReference type="GO" id="GO:0009073">
    <property type="term" value="P:aromatic amino acid family biosynthetic process"/>
    <property type="evidence" value="ECO:0007669"/>
    <property type="project" value="UniProtKB-KW"/>
</dbReference>
<keyword evidence="5 11" id="KW-0808">Transferase</keyword>
<protein>
    <recommendedName>
        <fullName evidence="3 11">Shikimate kinase</fullName>
        <shortName evidence="11">SK</shortName>
        <ecNumber evidence="3 11">2.7.1.71</ecNumber>
    </recommendedName>
</protein>
<dbReference type="InterPro" id="IPR027417">
    <property type="entry name" value="P-loop_NTPase"/>
</dbReference>
<dbReference type="PRINTS" id="PR01100">
    <property type="entry name" value="SHIKIMTKNASE"/>
</dbReference>
<keyword evidence="13" id="KW-1185">Reference proteome</keyword>
<evidence type="ECO:0000313" key="12">
    <source>
        <dbReference type="EMBL" id="KWT66215.1"/>
    </source>
</evidence>
<accession>A0A109BCT6</accession>
<evidence type="ECO:0000256" key="5">
    <source>
        <dbReference type="ARBA" id="ARBA00022679"/>
    </source>
</evidence>
<dbReference type="GO" id="GO:0004765">
    <property type="term" value="F:shikimate kinase activity"/>
    <property type="evidence" value="ECO:0007669"/>
    <property type="project" value="UniProtKB-UniRule"/>
</dbReference>
<evidence type="ECO:0000313" key="13">
    <source>
        <dbReference type="Proteomes" id="UP000059074"/>
    </source>
</evidence>
<evidence type="ECO:0000256" key="8">
    <source>
        <dbReference type="ARBA" id="ARBA00022840"/>
    </source>
</evidence>
<dbReference type="PANTHER" id="PTHR21087:SF16">
    <property type="entry name" value="SHIKIMATE KINASE 1, CHLOROPLASTIC"/>
    <property type="match status" value="1"/>
</dbReference>
<dbReference type="PATRIC" id="fig|121290.4.peg.314"/>
<dbReference type="EC" id="2.7.1.71" evidence="3 11"/>
<comment type="catalytic activity">
    <reaction evidence="10 11">
        <text>shikimate + ATP = 3-phosphoshikimate + ADP + H(+)</text>
        <dbReference type="Rhea" id="RHEA:13121"/>
        <dbReference type="ChEBI" id="CHEBI:15378"/>
        <dbReference type="ChEBI" id="CHEBI:30616"/>
        <dbReference type="ChEBI" id="CHEBI:36208"/>
        <dbReference type="ChEBI" id="CHEBI:145989"/>
        <dbReference type="ChEBI" id="CHEBI:456216"/>
        <dbReference type="EC" id="2.7.1.71"/>
    </reaction>
</comment>
<dbReference type="CDD" id="cd00464">
    <property type="entry name" value="SK"/>
    <property type="match status" value="1"/>
</dbReference>
<proteinExistence type="inferred from homology"/>
<dbReference type="PANTHER" id="PTHR21087">
    <property type="entry name" value="SHIKIMATE KINASE"/>
    <property type="match status" value="1"/>
</dbReference>
<evidence type="ECO:0000256" key="2">
    <source>
        <dbReference type="ARBA" id="ARBA00006997"/>
    </source>
</evidence>
<comment type="caution">
    <text evidence="12">The sequence shown here is derived from an EMBL/GenBank/DDBJ whole genome shotgun (WGS) entry which is preliminary data.</text>
</comment>
<dbReference type="InterPro" id="IPR023000">
    <property type="entry name" value="Shikimate_kinase_CS"/>
</dbReference>
<dbReference type="SUPFAM" id="SSF52540">
    <property type="entry name" value="P-loop containing nucleoside triphosphate hydrolases"/>
    <property type="match status" value="1"/>
</dbReference>
<gene>
    <name evidence="11" type="primary">aroK</name>
    <name evidence="12" type="ORF">APY04_2411</name>
</gene>
<dbReference type="Pfam" id="PF01202">
    <property type="entry name" value="SKI"/>
    <property type="match status" value="1"/>
</dbReference>
<evidence type="ECO:0000256" key="6">
    <source>
        <dbReference type="ARBA" id="ARBA00022741"/>
    </source>
</evidence>
<organism evidence="12 13">
    <name type="scientific">Hyphomicrobium sulfonivorans</name>
    <dbReference type="NCBI Taxonomy" id="121290"/>
    <lineage>
        <taxon>Bacteria</taxon>
        <taxon>Pseudomonadati</taxon>
        <taxon>Pseudomonadota</taxon>
        <taxon>Alphaproteobacteria</taxon>
        <taxon>Hyphomicrobiales</taxon>
        <taxon>Hyphomicrobiaceae</taxon>
        <taxon>Hyphomicrobium</taxon>
    </lineage>
</organism>
<feature type="binding site" evidence="11">
    <location>
        <position position="59"/>
    </location>
    <ligand>
        <name>Mg(2+)</name>
        <dbReference type="ChEBI" id="CHEBI:18420"/>
    </ligand>
</feature>
<dbReference type="GO" id="GO:0005829">
    <property type="term" value="C:cytosol"/>
    <property type="evidence" value="ECO:0007669"/>
    <property type="project" value="TreeGrafter"/>
</dbReference>
<keyword evidence="7 11" id="KW-0418">Kinase</keyword>
<comment type="subunit">
    <text evidence="11">Monomer.</text>
</comment>
<evidence type="ECO:0000256" key="7">
    <source>
        <dbReference type="ARBA" id="ARBA00022777"/>
    </source>
</evidence>
<dbReference type="HAMAP" id="MF_00109">
    <property type="entry name" value="Shikimate_kinase"/>
    <property type="match status" value="1"/>
</dbReference>
<dbReference type="PROSITE" id="PS01128">
    <property type="entry name" value="SHIKIMATE_KINASE"/>
    <property type="match status" value="1"/>
</dbReference>